<accession>A0A0S4QWM4</accession>
<reference evidence="8" key="1">
    <citation type="submission" date="2015-11" db="EMBL/GenBank/DDBJ databases">
        <authorList>
            <person name="Varghese N."/>
        </authorList>
    </citation>
    <scope>NUCLEOTIDE SEQUENCE [LARGE SCALE GENOMIC DNA]</scope>
    <source>
        <strain evidence="8">DSM 45899</strain>
    </source>
</reference>
<dbReference type="RefSeq" id="WP_165615843.1">
    <property type="nucleotide sequence ID" value="NZ_FAOZ01000030.1"/>
</dbReference>
<dbReference type="GO" id="GO:0006790">
    <property type="term" value="P:sulfur compound metabolic process"/>
    <property type="evidence" value="ECO:0007669"/>
    <property type="project" value="TreeGrafter"/>
</dbReference>
<dbReference type="AlphaFoldDB" id="A0A0S4QWM4"/>
<dbReference type="SUPFAM" id="SSF81296">
    <property type="entry name" value="E set domains"/>
    <property type="match status" value="1"/>
</dbReference>
<dbReference type="Gene3D" id="2.60.40.650">
    <property type="match status" value="1"/>
</dbReference>
<evidence type="ECO:0000256" key="1">
    <source>
        <dbReference type="ARBA" id="ARBA00001924"/>
    </source>
</evidence>
<evidence type="ECO:0000256" key="2">
    <source>
        <dbReference type="ARBA" id="ARBA00022505"/>
    </source>
</evidence>
<name>A0A0S4QWM4_9ACTN</name>
<keyword evidence="2" id="KW-0500">Molybdenum</keyword>
<gene>
    <name evidence="7" type="ORF">Ga0074812_1305</name>
</gene>
<dbReference type="InterPro" id="IPR008335">
    <property type="entry name" value="Mopterin_OxRdtase_euk"/>
</dbReference>
<keyword evidence="3" id="KW-0479">Metal-binding</keyword>
<feature type="domain" description="Oxidoreductase molybdopterin-binding" evidence="5">
    <location>
        <begin position="41"/>
        <end position="217"/>
    </location>
</feature>
<dbReference type="PRINTS" id="PR00407">
    <property type="entry name" value="EUMOPTERIN"/>
</dbReference>
<evidence type="ECO:0000313" key="7">
    <source>
        <dbReference type="EMBL" id="CUU59625.1"/>
    </source>
</evidence>
<keyword evidence="4" id="KW-0560">Oxidoreductase</keyword>
<evidence type="ECO:0000259" key="6">
    <source>
        <dbReference type="Pfam" id="PF03404"/>
    </source>
</evidence>
<dbReference type="EMBL" id="FAOZ01000030">
    <property type="protein sequence ID" value="CUU59625.1"/>
    <property type="molecule type" value="Genomic_DNA"/>
</dbReference>
<dbReference type="Gene3D" id="3.90.420.10">
    <property type="entry name" value="Oxidoreductase, molybdopterin-binding domain"/>
    <property type="match status" value="1"/>
</dbReference>
<evidence type="ECO:0000256" key="4">
    <source>
        <dbReference type="ARBA" id="ARBA00023002"/>
    </source>
</evidence>
<dbReference type="PANTHER" id="PTHR19372:SF7">
    <property type="entry name" value="SULFITE OXIDASE, MITOCHONDRIAL"/>
    <property type="match status" value="1"/>
</dbReference>
<dbReference type="PANTHER" id="PTHR19372">
    <property type="entry name" value="SULFITE REDUCTASE"/>
    <property type="match status" value="1"/>
</dbReference>
<dbReference type="CDD" id="cd02110">
    <property type="entry name" value="SO_family_Moco_dimer"/>
    <property type="match status" value="1"/>
</dbReference>
<dbReference type="GO" id="GO:0043546">
    <property type="term" value="F:molybdopterin cofactor binding"/>
    <property type="evidence" value="ECO:0007669"/>
    <property type="project" value="TreeGrafter"/>
</dbReference>
<comment type="cofactor">
    <cofactor evidence="1">
        <name>Mo-molybdopterin</name>
        <dbReference type="ChEBI" id="CHEBI:71302"/>
    </cofactor>
</comment>
<organism evidence="7 8">
    <name type="scientific">Parafrankia irregularis</name>
    <dbReference type="NCBI Taxonomy" id="795642"/>
    <lineage>
        <taxon>Bacteria</taxon>
        <taxon>Bacillati</taxon>
        <taxon>Actinomycetota</taxon>
        <taxon>Actinomycetes</taxon>
        <taxon>Frankiales</taxon>
        <taxon>Frankiaceae</taxon>
        <taxon>Parafrankia</taxon>
    </lineage>
</organism>
<dbReference type="InterPro" id="IPR014756">
    <property type="entry name" value="Ig_E-set"/>
</dbReference>
<sequence length="364" mass="38917">MWGKRDDMVVHEREPFNAEPPPGVLADAPITPVEAFYSRNHGPVPGTDRDSWRLAVAGLVDRPLSLSLSDLRRDFEPCTLAVTLQCAGNRRAGMAAVREIPGEDPWGDGATSTAEWTGVRLADVLAAARPTGRAAHVAFEAVDVSPLARPAQPYGASIPFAKASAPEVLLAWAMNGRPLPAAHGAPLRVVVPGYIGARSVKWVRRVVVRAEPSDNYFQAVAYRLLPPDADPDRAGPGDGLSLGPIALNSAILRPADGTSVPPGRTTVRGYALAGEHRRVARVDLSADGGASWRQAELDPAAGAYTWQLWHADVTLPPASDVELIARAWDDTGALQPESPRALWNPKGYANNSWPRATIHTSPRP</sequence>
<evidence type="ECO:0000256" key="3">
    <source>
        <dbReference type="ARBA" id="ARBA00022723"/>
    </source>
</evidence>
<feature type="domain" description="Moybdenum cofactor oxidoreductase dimerisation" evidence="6">
    <location>
        <begin position="246"/>
        <end position="360"/>
    </location>
</feature>
<dbReference type="InterPro" id="IPR036374">
    <property type="entry name" value="OxRdtase_Mopterin-bd_sf"/>
</dbReference>
<dbReference type="InterPro" id="IPR005066">
    <property type="entry name" value="MoCF_OxRdtse_dimer"/>
</dbReference>
<dbReference type="FunFam" id="3.90.420.10:FF:000002">
    <property type="entry name" value="sulfite oxidase, mitochondrial"/>
    <property type="match status" value="1"/>
</dbReference>
<dbReference type="InterPro" id="IPR000572">
    <property type="entry name" value="OxRdtase_Mopterin-bd_dom"/>
</dbReference>
<dbReference type="GO" id="GO:0020037">
    <property type="term" value="F:heme binding"/>
    <property type="evidence" value="ECO:0007669"/>
    <property type="project" value="TreeGrafter"/>
</dbReference>
<keyword evidence="8" id="KW-1185">Reference proteome</keyword>
<evidence type="ECO:0000313" key="8">
    <source>
        <dbReference type="Proteomes" id="UP000198802"/>
    </source>
</evidence>
<dbReference type="SUPFAM" id="SSF56524">
    <property type="entry name" value="Oxidoreductase molybdopterin-binding domain"/>
    <property type="match status" value="1"/>
</dbReference>
<evidence type="ECO:0000259" key="5">
    <source>
        <dbReference type="Pfam" id="PF00174"/>
    </source>
</evidence>
<dbReference type="GO" id="GO:0008482">
    <property type="term" value="F:sulfite oxidase activity"/>
    <property type="evidence" value="ECO:0007669"/>
    <property type="project" value="TreeGrafter"/>
</dbReference>
<dbReference type="GO" id="GO:0030151">
    <property type="term" value="F:molybdenum ion binding"/>
    <property type="evidence" value="ECO:0007669"/>
    <property type="project" value="InterPro"/>
</dbReference>
<protein>
    <submittedName>
        <fullName evidence="7">Sulfite oxidase</fullName>
    </submittedName>
</protein>
<dbReference type="Pfam" id="PF03404">
    <property type="entry name" value="Mo-co_dimer"/>
    <property type="match status" value="1"/>
</dbReference>
<proteinExistence type="predicted"/>
<dbReference type="Proteomes" id="UP000198802">
    <property type="component" value="Unassembled WGS sequence"/>
</dbReference>
<dbReference type="Pfam" id="PF00174">
    <property type="entry name" value="Oxidored_molyb"/>
    <property type="match status" value="1"/>
</dbReference>